<dbReference type="AlphaFoldDB" id="A0A9W9D0E9"/>
<comment type="caution">
    <text evidence="3">The sequence shown here is derived from an EMBL/GenBank/DDBJ whole genome shotgun (WGS) entry which is preliminary data.</text>
</comment>
<dbReference type="EMBL" id="JAPEVB010000001">
    <property type="protein sequence ID" value="KAJ4395868.1"/>
    <property type="molecule type" value="Genomic_DNA"/>
</dbReference>
<dbReference type="OrthoDB" id="4351247at2759"/>
<dbReference type="Proteomes" id="UP001140453">
    <property type="component" value="Unassembled WGS sequence"/>
</dbReference>
<dbReference type="Gene3D" id="3.30.70.100">
    <property type="match status" value="2"/>
</dbReference>
<evidence type="ECO:0000313" key="3">
    <source>
        <dbReference type="EMBL" id="KAJ4395868.1"/>
    </source>
</evidence>
<evidence type="ECO:0000259" key="2">
    <source>
        <dbReference type="Pfam" id="PF07110"/>
    </source>
</evidence>
<evidence type="ECO:0000313" key="4">
    <source>
        <dbReference type="Proteomes" id="UP001140453"/>
    </source>
</evidence>
<proteinExistence type="inferred from homology"/>
<dbReference type="SUPFAM" id="SSF54909">
    <property type="entry name" value="Dimeric alpha+beta barrel"/>
    <property type="match status" value="1"/>
</dbReference>
<dbReference type="InterPro" id="IPR009799">
    <property type="entry name" value="EthD_dom"/>
</dbReference>
<keyword evidence="4" id="KW-1185">Reference proteome</keyword>
<dbReference type="Pfam" id="PF07110">
    <property type="entry name" value="EthD"/>
    <property type="match status" value="1"/>
</dbReference>
<organism evidence="3 4">
    <name type="scientific">Gnomoniopsis smithogilvyi</name>
    <dbReference type="NCBI Taxonomy" id="1191159"/>
    <lineage>
        <taxon>Eukaryota</taxon>
        <taxon>Fungi</taxon>
        <taxon>Dikarya</taxon>
        <taxon>Ascomycota</taxon>
        <taxon>Pezizomycotina</taxon>
        <taxon>Sordariomycetes</taxon>
        <taxon>Sordariomycetidae</taxon>
        <taxon>Diaporthales</taxon>
        <taxon>Gnomoniaceae</taxon>
        <taxon>Gnomoniopsis</taxon>
    </lineage>
</organism>
<evidence type="ECO:0000256" key="1">
    <source>
        <dbReference type="ARBA" id="ARBA00005986"/>
    </source>
</evidence>
<accession>A0A9W9D0E9</accession>
<sequence>MQLTIISDKLAGLTVDEFKHEFCTVHAEDTKEAASSLGLISQYIQGLYLPSAIDGAKPLTSLPLPEHDGPYQSLAQLSWPSITVLQGSLQSAEYKASATAKHNFAVPKHIFMTERLEPDTSHESGVPGRPGHISAEWRPVVLIAALTPGSGLSEAEFRERWAKHGDSVRALAVAHYQRNAIIPAPREQIYATFTETQFPADRCWDRGGYEELVFANIGDAQSFCSQHGEALRASYEGFCDMQRSWCAGFDYIERWGRVDIGLKQRVVGTILGGMLGAKTIFGL</sequence>
<name>A0A9W9D0E9_9PEZI</name>
<reference evidence="3" key="1">
    <citation type="submission" date="2022-10" db="EMBL/GenBank/DDBJ databases">
        <title>Tapping the CABI collections for fungal endophytes: first genome assemblies for Collariella, Neodidymelliopsis, Ascochyta clinopodiicola, Didymella pomorum, Didymosphaeria variabile, Neocosmospora piperis and Neocucurbitaria cava.</title>
        <authorList>
            <person name="Hill R."/>
        </authorList>
    </citation>
    <scope>NUCLEOTIDE SEQUENCE</scope>
    <source>
        <strain evidence="3">IMI 355082</strain>
    </source>
</reference>
<dbReference type="GO" id="GO:0016491">
    <property type="term" value="F:oxidoreductase activity"/>
    <property type="evidence" value="ECO:0007669"/>
    <property type="project" value="InterPro"/>
</dbReference>
<gene>
    <name evidence="3" type="ORF">N0V93_000082</name>
</gene>
<feature type="domain" description="EthD" evidence="2">
    <location>
        <begin position="12"/>
        <end position="102"/>
    </location>
</feature>
<dbReference type="InterPro" id="IPR011008">
    <property type="entry name" value="Dimeric_a/b-barrel"/>
</dbReference>
<protein>
    <recommendedName>
        <fullName evidence="2">EthD domain-containing protein</fullName>
    </recommendedName>
</protein>
<comment type="similarity">
    <text evidence="1">Belongs to the tpcK family.</text>
</comment>